<evidence type="ECO:0000313" key="15">
    <source>
        <dbReference type="EMBL" id="QJE03144.1"/>
    </source>
</evidence>
<proteinExistence type="inferred from homology"/>
<dbReference type="PROSITE" id="PS52016">
    <property type="entry name" value="TONB_DEPENDENT_REC_3"/>
    <property type="match status" value="1"/>
</dbReference>
<keyword evidence="5 10" id="KW-0812">Transmembrane</keyword>
<evidence type="ECO:0000256" key="12">
    <source>
        <dbReference type="SAM" id="SignalP"/>
    </source>
</evidence>
<name>A0A7Z2ZV57_9BURK</name>
<gene>
    <name evidence="15" type="ORF">HH212_02680</name>
</gene>
<evidence type="ECO:0000256" key="9">
    <source>
        <dbReference type="ARBA" id="ARBA00023237"/>
    </source>
</evidence>
<feature type="domain" description="TonB-dependent receptor plug" evidence="14">
    <location>
        <begin position="53"/>
        <end position="165"/>
    </location>
</feature>
<dbReference type="Gene3D" id="2.170.130.10">
    <property type="entry name" value="TonB-dependent receptor, plug domain"/>
    <property type="match status" value="1"/>
</dbReference>
<evidence type="ECO:0000256" key="5">
    <source>
        <dbReference type="ARBA" id="ARBA00022692"/>
    </source>
</evidence>
<dbReference type="EMBL" id="CP051685">
    <property type="protein sequence ID" value="QJE03144.1"/>
    <property type="molecule type" value="Genomic_DNA"/>
</dbReference>
<dbReference type="KEGG" id="mfy:HH212_02680"/>
<keyword evidence="4 10" id="KW-1134">Transmembrane beta strand</keyword>
<keyword evidence="7 10" id="KW-0472">Membrane</keyword>
<keyword evidence="6 11" id="KW-0798">TonB box</keyword>
<feature type="domain" description="TonB-dependent receptor-like beta-barrel" evidence="13">
    <location>
        <begin position="367"/>
        <end position="918"/>
    </location>
</feature>
<comment type="similarity">
    <text evidence="2 10 11">Belongs to the TonB-dependent receptor family.</text>
</comment>
<dbReference type="SUPFAM" id="SSF56935">
    <property type="entry name" value="Porins"/>
    <property type="match status" value="1"/>
</dbReference>
<dbReference type="GO" id="GO:0009279">
    <property type="term" value="C:cell outer membrane"/>
    <property type="evidence" value="ECO:0007669"/>
    <property type="project" value="UniProtKB-SubCell"/>
</dbReference>
<feature type="signal peptide" evidence="12">
    <location>
        <begin position="1"/>
        <end position="26"/>
    </location>
</feature>
<evidence type="ECO:0000256" key="4">
    <source>
        <dbReference type="ARBA" id="ARBA00022452"/>
    </source>
</evidence>
<evidence type="ECO:0000256" key="7">
    <source>
        <dbReference type="ARBA" id="ARBA00023136"/>
    </source>
</evidence>
<reference evidence="15 16" key="1">
    <citation type="submission" date="2020-04" db="EMBL/GenBank/DDBJ databases">
        <title>Genome sequencing of novel species.</title>
        <authorList>
            <person name="Heo J."/>
            <person name="Kim S.-J."/>
            <person name="Kim J.-S."/>
            <person name="Hong S.-B."/>
            <person name="Kwon S.-W."/>
        </authorList>
    </citation>
    <scope>NUCLEOTIDE SEQUENCE [LARGE SCALE GENOMIC DNA]</scope>
    <source>
        <strain evidence="15 16">GN2-R2</strain>
    </source>
</reference>
<dbReference type="Gene3D" id="2.40.170.20">
    <property type="entry name" value="TonB-dependent receptor, beta-barrel domain"/>
    <property type="match status" value="1"/>
</dbReference>
<dbReference type="Pfam" id="PF00593">
    <property type="entry name" value="TonB_dep_Rec_b-barrel"/>
    <property type="match status" value="1"/>
</dbReference>
<dbReference type="InterPro" id="IPR000531">
    <property type="entry name" value="Beta-barrel_TonB"/>
</dbReference>
<evidence type="ECO:0000256" key="10">
    <source>
        <dbReference type="PROSITE-ProRule" id="PRU01360"/>
    </source>
</evidence>
<dbReference type="PANTHER" id="PTHR47234">
    <property type="match status" value="1"/>
</dbReference>
<evidence type="ECO:0000256" key="8">
    <source>
        <dbReference type="ARBA" id="ARBA00023170"/>
    </source>
</evidence>
<dbReference type="InterPro" id="IPR036942">
    <property type="entry name" value="Beta-barrel_TonB_sf"/>
</dbReference>
<keyword evidence="12" id="KW-0732">Signal</keyword>
<evidence type="ECO:0000259" key="14">
    <source>
        <dbReference type="Pfam" id="PF07715"/>
    </source>
</evidence>
<dbReference type="InterPro" id="IPR012910">
    <property type="entry name" value="Plug_dom"/>
</dbReference>
<keyword evidence="16" id="KW-1185">Reference proteome</keyword>
<evidence type="ECO:0000256" key="1">
    <source>
        <dbReference type="ARBA" id="ARBA00004571"/>
    </source>
</evidence>
<evidence type="ECO:0000256" key="3">
    <source>
        <dbReference type="ARBA" id="ARBA00022448"/>
    </source>
</evidence>
<sequence>MEKVLSRSIRLLCVSGVAFGMHAAHAQETQSAPTAPLQRVEVTGSRIRQVDLETAQPIQVMTQEQIQKTGLVTVGDIINNMASAGSPDFSKGGSLVSNREQGGQYANLRNLGANRLLVLVDGKRWTASVNGYTDMSTIPSSLIDRIEVLKDGASAIYGSDAISGVVNIILKKSMEGGQISLYEGANQRHGDGKSKDFSVTYGAGSDKASILFSLSHTEQGAVFAKDRDITSFTYGPNHSTAGLGTGPWGRIRQVSSTGGATGFNQYLNHTGSYDGAGTGSAANVAGNYHTFTGAADDTFNSTSQMMFQDPTKLDTIFTKGSLELPYNTHFTTTAMFAQRNSSQQVAGYPLNSNTQASYPVYVDANSYYNPYPGQNLFFYRRTIERPRITDNESRTLHIDATLAGEFNAIGRSFNWDVGYNHSQVSGTVLSTGNLNLLNLKKALGPSFMNSAGVVQCGTAAAPIALANCVPFNILGGPSASNDAALDYVMSTGQATYGSTVNSATANIGGEVYTLPAGAIGFAAGLEHREVRGYDRPGQFEQSGYSTDLAGNTTDGRYTVKEAYLEFNVPLLKDAPFAKQLSLDLATRHSDYSNFGTTNNSKVSFMWKPVNDLLVRGTWGQGFRAPTVGDTFGGGQQTYDTYLDPCDSRFGDAARNPAVAANCASKGVPANFRQLNQNGVAITGAGGVQGAYPFQAGAGNAYLQPETAITRTVGFVYSPSFLPGFSTTLDLYRIKIDNRITAVSATYIANQCYVENIPSFCTSIQRNAAGEITSLARGNANLGQLSTDGADLGFAYRFPMTPYGRFSLRSDTAYTHSYKVKSAADGDWQEYNGDYTYYRFKSVNSLDWSMGNWSATWTARYYSPVRDECWDTDVECSNPTGTTESFGTGYNKLGAQVYHDLNVGYKTSWKGQIQFGINNAFDKKPRIAYAVNGGASSSSSVDPDLALDRFFYVRYNQSF</sequence>
<dbReference type="InterPro" id="IPR039426">
    <property type="entry name" value="TonB-dep_rcpt-like"/>
</dbReference>
<evidence type="ECO:0000259" key="13">
    <source>
        <dbReference type="Pfam" id="PF00593"/>
    </source>
</evidence>
<evidence type="ECO:0000256" key="6">
    <source>
        <dbReference type="ARBA" id="ARBA00023077"/>
    </source>
</evidence>
<dbReference type="Proteomes" id="UP000502415">
    <property type="component" value="Chromosome"/>
</dbReference>
<keyword evidence="8 15" id="KW-0675">Receptor</keyword>
<feature type="chain" id="PRO_5030629239" evidence="12">
    <location>
        <begin position="27"/>
        <end position="958"/>
    </location>
</feature>
<evidence type="ECO:0000313" key="16">
    <source>
        <dbReference type="Proteomes" id="UP000502415"/>
    </source>
</evidence>
<keyword evidence="3 10" id="KW-0813">Transport</keyword>
<dbReference type="PANTHER" id="PTHR47234:SF2">
    <property type="entry name" value="TONB-DEPENDENT RECEPTOR"/>
    <property type="match status" value="1"/>
</dbReference>
<evidence type="ECO:0000256" key="2">
    <source>
        <dbReference type="ARBA" id="ARBA00009810"/>
    </source>
</evidence>
<dbReference type="Pfam" id="PF07715">
    <property type="entry name" value="Plug"/>
    <property type="match status" value="1"/>
</dbReference>
<protein>
    <submittedName>
        <fullName evidence="15">TonB-dependent receptor</fullName>
    </submittedName>
</protein>
<dbReference type="InterPro" id="IPR037066">
    <property type="entry name" value="Plug_dom_sf"/>
</dbReference>
<evidence type="ECO:0000256" key="11">
    <source>
        <dbReference type="RuleBase" id="RU003357"/>
    </source>
</evidence>
<comment type="subcellular location">
    <subcellularLocation>
        <location evidence="1 10">Cell outer membrane</location>
        <topology evidence="1 10">Multi-pass membrane protein</topology>
    </subcellularLocation>
</comment>
<accession>A0A7Z2ZV57</accession>
<dbReference type="AlphaFoldDB" id="A0A7Z2ZV57"/>
<organism evidence="15 16">
    <name type="scientific">Massilia forsythiae</name>
    <dbReference type="NCBI Taxonomy" id="2728020"/>
    <lineage>
        <taxon>Bacteria</taxon>
        <taxon>Pseudomonadati</taxon>
        <taxon>Pseudomonadota</taxon>
        <taxon>Betaproteobacteria</taxon>
        <taxon>Burkholderiales</taxon>
        <taxon>Oxalobacteraceae</taxon>
        <taxon>Telluria group</taxon>
        <taxon>Massilia</taxon>
    </lineage>
</organism>
<keyword evidence="9 10" id="KW-0998">Cell outer membrane</keyword>